<reference evidence="6" key="1">
    <citation type="submission" date="2020-05" db="EMBL/GenBank/DDBJ databases">
        <title>Mycena genomes resolve the evolution of fungal bioluminescence.</title>
        <authorList>
            <person name="Tsai I.J."/>
        </authorList>
    </citation>
    <scope>NUCLEOTIDE SEQUENCE</scope>
    <source>
        <strain evidence="6">160909Yilan</strain>
    </source>
</reference>
<evidence type="ECO:0000256" key="4">
    <source>
        <dbReference type="RuleBase" id="RU000384"/>
    </source>
</evidence>
<dbReference type="OrthoDB" id="3364440at2759"/>
<accession>A0A8H6ZF89</accession>
<dbReference type="InterPro" id="IPR014746">
    <property type="entry name" value="Gln_synth/guanido_kin_cat_dom"/>
</dbReference>
<evidence type="ECO:0000313" key="7">
    <source>
        <dbReference type="Proteomes" id="UP000623467"/>
    </source>
</evidence>
<protein>
    <recommendedName>
        <fullName evidence="1">Glutamine synthetase</fullName>
    </recommendedName>
</protein>
<dbReference type="GO" id="GO:0051213">
    <property type="term" value="F:dioxygenase activity"/>
    <property type="evidence" value="ECO:0007669"/>
    <property type="project" value="UniProtKB-KW"/>
</dbReference>
<sequence length="473" mass="51719">MDYSHGVVHSPQSVQSRKWDVRHLDSLGCSYVRIYWVDLVNIRRCRIVPLEHFKALLRSNRPGVNITKVCLGLVYLIMAPGFHPTGEYLYTVDTATLRPCPFAPGHWAVLGQFEEKTPIPRPDGTLSVKVNLCPRTLLRRILEEIKQFNIEFLVGFESEFILLKSANSVEPVNIHDWSASVGLLAGSVEALVLQEIADSLQTAGIALEMFHPEAAPGQYEVVTGPLGPMEAADALIYTREIIVHTAAKHGLHATFAPRPFMTSAGSSAHAHISVHSTSGESEPKPADKMSTHESVFLAGLLAHLPAIAAFTLPTSASYKRMADGVWSGGTYVCYGTENREAPVRLTNATSPSSRNFEVRCLDGTANPHLALAALLAGGLIGIRDRMALEIKDCGGSKSAAEMEDEELRAFGITTRMPLSIARARTALEQDSAMCEVLGKDMVDVYLSVNKTLEDALTSDPNETRQLIKLIKFY</sequence>
<dbReference type="AlphaFoldDB" id="A0A8H6ZF89"/>
<dbReference type="PROSITE" id="PS51987">
    <property type="entry name" value="GS_CATALYTIC"/>
    <property type="match status" value="1"/>
</dbReference>
<dbReference type="Gene3D" id="3.10.20.70">
    <property type="entry name" value="Glutamine synthetase, N-terminal domain"/>
    <property type="match status" value="1"/>
</dbReference>
<keyword evidence="2" id="KW-0436">Ligase</keyword>
<dbReference type="PANTHER" id="PTHR43785">
    <property type="entry name" value="GAMMA-GLUTAMYLPUTRESCINE SYNTHETASE"/>
    <property type="match status" value="1"/>
</dbReference>
<evidence type="ECO:0000256" key="3">
    <source>
        <dbReference type="PROSITE-ProRule" id="PRU01331"/>
    </source>
</evidence>
<dbReference type="GO" id="GO:0004356">
    <property type="term" value="F:glutamine synthetase activity"/>
    <property type="evidence" value="ECO:0007669"/>
    <property type="project" value="InterPro"/>
</dbReference>
<evidence type="ECO:0000259" key="5">
    <source>
        <dbReference type="PROSITE" id="PS51987"/>
    </source>
</evidence>
<organism evidence="6 7">
    <name type="scientific">Mycena sanguinolenta</name>
    <dbReference type="NCBI Taxonomy" id="230812"/>
    <lineage>
        <taxon>Eukaryota</taxon>
        <taxon>Fungi</taxon>
        <taxon>Dikarya</taxon>
        <taxon>Basidiomycota</taxon>
        <taxon>Agaricomycotina</taxon>
        <taxon>Agaricomycetes</taxon>
        <taxon>Agaricomycetidae</taxon>
        <taxon>Agaricales</taxon>
        <taxon>Marasmiineae</taxon>
        <taxon>Mycenaceae</taxon>
        <taxon>Mycena</taxon>
    </lineage>
</organism>
<dbReference type="Gene3D" id="3.30.590.10">
    <property type="entry name" value="Glutamine synthetase/guanido kinase, catalytic domain"/>
    <property type="match status" value="1"/>
</dbReference>
<feature type="domain" description="GS catalytic" evidence="5">
    <location>
        <begin position="134"/>
        <end position="473"/>
    </location>
</feature>
<evidence type="ECO:0000256" key="1">
    <source>
        <dbReference type="ARBA" id="ARBA00021364"/>
    </source>
</evidence>
<evidence type="ECO:0000313" key="6">
    <source>
        <dbReference type="EMBL" id="KAF7375186.1"/>
    </source>
</evidence>
<keyword evidence="7" id="KW-1185">Reference proteome</keyword>
<proteinExistence type="inferred from homology"/>
<dbReference type="GO" id="GO:0006542">
    <property type="term" value="P:glutamine biosynthetic process"/>
    <property type="evidence" value="ECO:0007669"/>
    <property type="project" value="InterPro"/>
</dbReference>
<dbReference type="InterPro" id="IPR008146">
    <property type="entry name" value="Gln_synth_cat_dom"/>
</dbReference>
<dbReference type="SUPFAM" id="SSF55931">
    <property type="entry name" value="Glutamine synthetase/guanido kinase"/>
    <property type="match status" value="1"/>
</dbReference>
<dbReference type="EMBL" id="JACAZH010000002">
    <property type="protein sequence ID" value="KAF7375186.1"/>
    <property type="molecule type" value="Genomic_DNA"/>
</dbReference>
<dbReference type="Proteomes" id="UP000623467">
    <property type="component" value="Unassembled WGS sequence"/>
</dbReference>
<keyword evidence="6" id="KW-0223">Dioxygenase</keyword>
<evidence type="ECO:0000256" key="2">
    <source>
        <dbReference type="ARBA" id="ARBA00022598"/>
    </source>
</evidence>
<comment type="caution">
    <text evidence="6">The sequence shown here is derived from an EMBL/GenBank/DDBJ whole genome shotgun (WGS) entry which is preliminary data.</text>
</comment>
<dbReference type="SMART" id="SM01230">
    <property type="entry name" value="Gln-synt_C"/>
    <property type="match status" value="1"/>
</dbReference>
<comment type="similarity">
    <text evidence="3 4">Belongs to the glutamine synthetase family.</text>
</comment>
<name>A0A8H6ZF89_9AGAR</name>
<dbReference type="PANTHER" id="PTHR43785:SF2">
    <property type="entry name" value="TYPE-1 GLUTAMINE SYNTHETASE 1"/>
    <property type="match status" value="1"/>
</dbReference>
<dbReference type="Pfam" id="PF00120">
    <property type="entry name" value="Gln-synt_C"/>
    <property type="match status" value="1"/>
</dbReference>
<dbReference type="InterPro" id="IPR036651">
    <property type="entry name" value="Gln_synt_N_sf"/>
</dbReference>
<gene>
    <name evidence="6" type="ORF">MSAN_00405200</name>
</gene>
<keyword evidence="6" id="KW-0560">Oxidoreductase</keyword>